<protein>
    <submittedName>
        <fullName evidence="3">Putative integral membrane protein</fullName>
    </submittedName>
</protein>
<name>A0A840W3U8_9ACTN</name>
<proteinExistence type="predicted"/>
<gene>
    <name evidence="3" type="ORF">HNR07_001791</name>
</gene>
<keyword evidence="2" id="KW-0472">Membrane</keyword>
<feature type="transmembrane region" description="Helical" evidence="2">
    <location>
        <begin position="56"/>
        <end position="82"/>
    </location>
</feature>
<comment type="caution">
    <text evidence="3">The sequence shown here is derived from an EMBL/GenBank/DDBJ whole genome shotgun (WGS) entry which is preliminary data.</text>
</comment>
<feature type="region of interest" description="Disordered" evidence="1">
    <location>
        <begin position="1"/>
        <end position="21"/>
    </location>
</feature>
<dbReference type="Proteomes" id="UP000579647">
    <property type="component" value="Unassembled WGS sequence"/>
</dbReference>
<feature type="compositionally biased region" description="Basic and acidic residues" evidence="1">
    <location>
        <begin position="1"/>
        <end position="10"/>
    </location>
</feature>
<dbReference type="EMBL" id="JACHDO010000001">
    <property type="protein sequence ID" value="MBB5490654.1"/>
    <property type="molecule type" value="Genomic_DNA"/>
</dbReference>
<evidence type="ECO:0000256" key="2">
    <source>
        <dbReference type="SAM" id="Phobius"/>
    </source>
</evidence>
<reference evidence="3 4" key="1">
    <citation type="submission" date="2020-08" db="EMBL/GenBank/DDBJ databases">
        <title>Sequencing the genomes of 1000 actinobacteria strains.</title>
        <authorList>
            <person name="Klenk H.-P."/>
        </authorList>
    </citation>
    <scope>NUCLEOTIDE SEQUENCE [LARGE SCALE GENOMIC DNA]</scope>
    <source>
        <strain evidence="3 4">DSM 44598</strain>
    </source>
</reference>
<dbReference type="AlphaFoldDB" id="A0A840W3U8"/>
<organism evidence="3 4">
    <name type="scientific">Nocardiopsis metallicus</name>
    <dbReference type="NCBI Taxonomy" id="179819"/>
    <lineage>
        <taxon>Bacteria</taxon>
        <taxon>Bacillati</taxon>
        <taxon>Actinomycetota</taxon>
        <taxon>Actinomycetes</taxon>
        <taxon>Streptosporangiales</taxon>
        <taxon>Nocardiopsidaceae</taxon>
        <taxon>Nocardiopsis</taxon>
    </lineage>
</organism>
<sequence length="95" mass="10202">MTAPTPREEAVSGDSTSTKGFSVASVPPRVWVALGLLVVAVVFVTQNRDVTEIQLLFISLTAPLWGTLAVSVCVGLAIGLLLRPSERRKRKGSRR</sequence>
<keyword evidence="2" id="KW-0812">Transmembrane</keyword>
<evidence type="ECO:0000313" key="3">
    <source>
        <dbReference type="EMBL" id="MBB5490654.1"/>
    </source>
</evidence>
<feature type="transmembrane region" description="Helical" evidence="2">
    <location>
        <begin position="21"/>
        <end position="44"/>
    </location>
</feature>
<accession>A0A840W3U8</accession>
<keyword evidence="4" id="KW-1185">Reference proteome</keyword>
<evidence type="ECO:0000256" key="1">
    <source>
        <dbReference type="SAM" id="MobiDB-lite"/>
    </source>
</evidence>
<evidence type="ECO:0000313" key="4">
    <source>
        <dbReference type="Proteomes" id="UP000579647"/>
    </source>
</evidence>
<keyword evidence="2" id="KW-1133">Transmembrane helix</keyword>
<dbReference type="RefSeq" id="WP_221318757.1">
    <property type="nucleotide sequence ID" value="NZ_BAAAKM010000086.1"/>
</dbReference>